<reference evidence="4 5" key="1">
    <citation type="submission" date="2017-09" db="EMBL/GenBank/DDBJ databases">
        <authorList>
            <person name="Lee N."/>
            <person name="Cho B.-K."/>
        </authorList>
    </citation>
    <scope>NUCLEOTIDE SEQUENCE [LARGE SCALE GENOMIC DNA]</scope>
    <source>
        <strain evidence="4 5">ATCC 27476</strain>
    </source>
</reference>
<evidence type="ECO:0000259" key="3">
    <source>
        <dbReference type="Pfam" id="PF18062"/>
    </source>
</evidence>
<dbReference type="EMBL" id="CP023692">
    <property type="protein sequence ID" value="QEV46328.1"/>
    <property type="molecule type" value="Genomic_DNA"/>
</dbReference>
<dbReference type="KEGG" id="svn:CP980_15560"/>
<evidence type="ECO:0000259" key="2">
    <source>
        <dbReference type="Pfam" id="PF04471"/>
    </source>
</evidence>
<feature type="region of interest" description="Disordered" evidence="1">
    <location>
        <begin position="403"/>
        <end position="423"/>
    </location>
</feature>
<dbReference type="AlphaFoldDB" id="A0A5J6JFN1"/>
<dbReference type="Gene3D" id="3.40.1350.10">
    <property type="match status" value="1"/>
</dbReference>
<dbReference type="Proteomes" id="UP000325563">
    <property type="component" value="Chromosome"/>
</dbReference>
<keyword evidence="4" id="KW-0255">Endonuclease</keyword>
<dbReference type="REBASE" id="374495">
    <property type="entry name" value="Sve27476ORF15560P"/>
</dbReference>
<dbReference type="InterPro" id="IPR011856">
    <property type="entry name" value="tRNA_endonuc-like_dom_sf"/>
</dbReference>
<dbReference type="Pfam" id="PF04471">
    <property type="entry name" value="Mrr_cat"/>
    <property type="match status" value="1"/>
</dbReference>
<evidence type="ECO:0000313" key="5">
    <source>
        <dbReference type="Proteomes" id="UP000325563"/>
    </source>
</evidence>
<evidence type="ECO:0000256" key="1">
    <source>
        <dbReference type="SAM" id="MobiDB-lite"/>
    </source>
</evidence>
<name>A0A5J6JFN1_STRVI</name>
<feature type="domain" description="Restriction endonuclease AspBHI N-terminal" evidence="3">
    <location>
        <begin position="36"/>
        <end position="223"/>
    </location>
</feature>
<accession>A0A5J6JFN1</accession>
<keyword evidence="5" id="KW-1185">Reference proteome</keyword>
<dbReference type="InterPro" id="IPR041409">
    <property type="entry name" value="RE_AspBHI_N"/>
</dbReference>
<sequence length="423" mass="45807">MIPATRSAEPSTQFEHLGDADLVIDAVYAGGTFGHSGDDPVSKLIPGTGNQGGFRYAGSPAQGSVRLVVLYTSGGAVDWPDHLDVETGTFTYYGDNRTPGRALHETPRKGNVLLRDAFELSHGTAQQRASGVPPFLLFEKAAPGRSVRFRGLLAPGGPTLAPDDELSAIWRATGTRRFQNYRARFTVLAEACVPRTWIRHLLAGGDPLGGDCPEAWRTWVASRVYRPLLTPATTVIRSTAQQLPDDPAGAAMLSEIREYFRGRETEFEACAVAIWRLIAPATGTVDVTRPSRDGGRDAVGSYVLGPPAAPVSIDFALEAKCYGPGNSVGVREVSRLISRIRHRNFGVLVTTSHFNQQVQSEVHEDGHPIALVCGRDITDALRQHGRTTPAAVRDWLQRSFPVTQAGPEQRLSQTAAQDPSRVR</sequence>
<dbReference type="GO" id="GO:0004519">
    <property type="term" value="F:endonuclease activity"/>
    <property type="evidence" value="ECO:0007669"/>
    <property type="project" value="UniProtKB-KW"/>
</dbReference>
<dbReference type="GO" id="GO:0003677">
    <property type="term" value="F:DNA binding"/>
    <property type="evidence" value="ECO:0007669"/>
    <property type="project" value="InterPro"/>
</dbReference>
<protein>
    <submittedName>
        <fullName evidence="4">Restriction endonuclease</fullName>
    </submittedName>
</protein>
<dbReference type="GO" id="GO:0009307">
    <property type="term" value="P:DNA restriction-modification system"/>
    <property type="evidence" value="ECO:0007669"/>
    <property type="project" value="InterPro"/>
</dbReference>
<proteinExistence type="predicted"/>
<evidence type="ECO:0000313" key="4">
    <source>
        <dbReference type="EMBL" id="QEV46328.1"/>
    </source>
</evidence>
<keyword evidence="4" id="KW-0378">Hydrolase</keyword>
<dbReference type="Pfam" id="PF18062">
    <property type="entry name" value="RE_AspBHI_N"/>
    <property type="match status" value="1"/>
</dbReference>
<feature type="domain" description="Restriction endonuclease type IV Mrr" evidence="2">
    <location>
        <begin position="265"/>
        <end position="379"/>
    </location>
</feature>
<dbReference type="Gene3D" id="2.30.280.20">
    <property type="match status" value="1"/>
</dbReference>
<dbReference type="InterPro" id="IPR007560">
    <property type="entry name" value="Restrct_endonuc_IV_Mrr"/>
</dbReference>
<organism evidence="4 5">
    <name type="scientific">Streptomyces vinaceus</name>
    <dbReference type="NCBI Taxonomy" id="1960"/>
    <lineage>
        <taxon>Bacteria</taxon>
        <taxon>Bacillati</taxon>
        <taxon>Actinomycetota</taxon>
        <taxon>Actinomycetes</taxon>
        <taxon>Kitasatosporales</taxon>
        <taxon>Streptomycetaceae</taxon>
        <taxon>Streptomyces</taxon>
    </lineage>
</organism>
<gene>
    <name evidence="4" type="ORF">CP980_15560</name>
</gene>
<keyword evidence="4" id="KW-0540">Nuclease</keyword>